<dbReference type="Proteomes" id="UP000246740">
    <property type="component" value="Unassembled WGS sequence"/>
</dbReference>
<keyword evidence="2" id="KW-1185">Reference proteome</keyword>
<sequence length="127" mass="14654">MCSSEVCWSQLWACMAPACSLPRQHCKVLNTQRKHALSATSLHQGSRSCYQPSFSARVEAPRFKNVRSILVFYVRFTCISRIEGLDAATVCSMQGRLLIRLRECFVFPWMVLRCSWLQEARVYLEQS</sequence>
<dbReference type="AlphaFoldDB" id="A0A317XUX9"/>
<name>A0A317XUX9_9BASI</name>
<gene>
    <name evidence="1" type="ORF">BCV70DRAFT_56864</name>
</gene>
<dbReference type="EMBL" id="KZ819189">
    <property type="protein sequence ID" value="PWZ02087.1"/>
    <property type="molecule type" value="Genomic_DNA"/>
</dbReference>
<proteinExistence type="predicted"/>
<accession>A0A317XUX9</accession>
<protein>
    <submittedName>
        <fullName evidence="1">Uncharacterized protein</fullName>
    </submittedName>
</protein>
<dbReference type="InParanoid" id="A0A317XUX9"/>
<evidence type="ECO:0000313" key="2">
    <source>
        <dbReference type="Proteomes" id="UP000246740"/>
    </source>
</evidence>
<reference evidence="1 2" key="1">
    <citation type="journal article" date="2018" name="Mol. Biol. Evol.">
        <title>Broad Genomic Sampling Reveals a Smut Pathogenic Ancestry of the Fungal Clade Ustilaginomycotina.</title>
        <authorList>
            <person name="Kijpornyongpan T."/>
            <person name="Mondo S.J."/>
            <person name="Barry K."/>
            <person name="Sandor L."/>
            <person name="Lee J."/>
            <person name="Lipzen A."/>
            <person name="Pangilinan J."/>
            <person name="LaButti K."/>
            <person name="Hainaut M."/>
            <person name="Henrissat B."/>
            <person name="Grigoriev I.V."/>
            <person name="Spatafora J.W."/>
            <person name="Aime M.C."/>
        </authorList>
    </citation>
    <scope>NUCLEOTIDE SEQUENCE [LARGE SCALE GENOMIC DNA]</scope>
    <source>
        <strain evidence="1 2">MCA 3645</strain>
    </source>
</reference>
<organism evidence="1 2">
    <name type="scientific">Testicularia cyperi</name>
    <dbReference type="NCBI Taxonomy" id="1882483"/>
    <lineage>
        <taxon>Eukaryota</taxon>
        <taxon>Fungi</taxon>
        <taxon>Dikarya</taxon>
        <taxon>Basidiomycota</taxon>
        <taxon>Ustilaginomycotina</taxon>
        <taxon>Ustilaginomycetes</taxon>
        <taxon>Ustilaginales</taxon>
        <taxon>Anthracoideaceae</taxon>
        <taxon>Testicularia</taxon>
    </lineage>
</organism>
<evidence type="ECO:0000313" key="1">
    <source>
        <dbReference type="EMBL" id="PWZ02087.1"/>
    </source>
</evidence>